<dbReference type="EMBL" id="CAJFCW020000006">
    <property type="protein sequence ID" value="CAG9127692.1"/>
    <property type="molecule type" value="Genomic_DNA"/>
</dbReference>
<dbReference type="GO" id="GO:0051123">
    <property type="term" value="P:RNA polymerase II preinitiation complex assembly"/>
    <property type="evidence" value="ECO:0007669"/>
    <property type="project" value="TreeGrafter"/>
</dbReference>
<name>A0A811LTE2_9BILA</name>
<evidence type="ECO:0000256" key="6">
    <source>
        <dbReference type="SAM" id="MobiDB-lite"/>
    </source>
</evidence>
<dbReference type="PANTHER" id="PTHR12228">
    <property type="entry name" value="TRANSCRIPTION INITIATION FACTOR TFIID 55 KD SUBUNIT-RELATED"/>
    <property type="match status" value="1"/>
</dbReference>
<protein>
    <recommendedName>
        <fullName evidence="7">TAFII55 protein conserved region domain-containing protein</fullName>
    </recommendedName>
</protein>
<sequence length="315" mass="35828">MGSKYIPKKKNQVPQAPSDPDVEWENHLLLRVPQEYADRVREFCTDANPDDHFNINFHPELRKGTLHLGRETLHFTIYDLPCIIEVMKTLDNVNVYKVADLAQILICSEKPVPEPTFNDLNGSDPTKVESIIKQKKEKFYQYPHGVAPSLKNVRKRRFRKTKKKKYMDAPEIDKEVKRLLRSDLEAESVRWEVVNVDQEAKVPASSQIPAAKPEDPNVSQEPQPSASSASELPTTSKTVQFDDEDSQMPAEQVIPDDDDLDDSDDDDEALQNAMKRATLDPQDEDTMDAPPRQIIVTDDVIGELSTSSDEDEEEE</sequence>
<keyword evidence="4" id="KW-0804">Transcription</keyword>
<evidence type="ECO:0000256" key="2">
    <source>
        <dbReference type="ARBA" id="ARBA00009368"/>
    </source>
</evidence>
<feature type="compositionally biased region" description="Acidic residues" evidence="6">
    <location>
        <begin position="254"/>
        <end position="269"/>
    </location>
</feature>
<evidence type="ECO:0000256" key="5">
    <source>
        <dbReference type="ARBA" id="ARBA00023242"/>
    </source>
</evidence>
<feature type="region of interest" description="Disordered" evidence="6">
    <location>
        <begin position="200"/>
        <end position="315"/>
    </location>
</feature>
<comment type="caution">
    <text evidence="8">The sequence shown here is derived from an EMBL/GenBank/DDBJ whole genome shotgun (WGS) entry which is preliminary data.</text>
</comment>
<comment type="subcellular location">
    <subcellularLocation>
        <location evidence="1">Nucleus</location>
    </subcellularLocation>
</comment>
<dbReference type="GO" id="GO:0005669">
    <property type="term" value="C:transcription factor TFIID complex"/>
    <property type="evidence" value="ECO:0007669"/>
    <property type="project" value="InterPro"/>
</dbReference>
<accession>A0A811LTE2</accession>
<keyword evidence="3" id="KW-0805">Transcription regulation</keyword>
<feature type="compositionally biased region" description="Basic residues" evidence="6">
    <location>
        <begin position="1"/>
        <end position="11"/>
    </location>
</feature>
<evidence type="ECO:0000256" key="1">
    <source>
        <dbReference type="ARBA" id="ARBA00004123"/>
    </source>
</evidence>
<keyword evidence="9" id="KW-1185">Reference proteome</keyword>
<dbReference type="SMART" id="SM01370">
    <property type="entry name" value="TAFII55_N"/>
    <property type="match status" value="1"/>
</dbReference>
<organism evidence="8 9">
    <name type="scientific">Bursaphelenchus okinawaensis</name>
    <dbReference type="NCBI Taxonomy" id="465554"/>
    <lineage>
        <taxon>Eukaryota</taxon>
        <taxon>Metazoa</taxon>
        <taxon>Ecdysozoa</taxon>
        <taxon>Nematoda</taxon>
        <taxon>Chromadorea</taxon>
        <taxon>Rhabditida</taxon>
        <taxon>Tylenchina</taxon>
        <taxon>Tylenchomorpha</taxon>
        <taxon>Aphelenchoidea</taxon>
        <taxon>Aphelenchoididae</taxon>
        <taxon>Bursaphelenchus</taxon>
    </lineage>
</organism>
<dbReference type="CDD" id="cd08047">
    <property type="entry name" value="TAF7"/>
    <property type="match status" value="1"/>
</dbReference>
<reference evidence="8" key="1">
    <citation type="submission" date="2020-09" db="EMBL/GenBank/DDBJ databases">
        <authorList>
            <person name="Kikuchi T."/>
        </authorList>
    </citation>
    <scope>NUCLEOTIDE SEQUENCE</scope>
    <source>
        <strain evidence="8">SH1</strain>
    </source>
</reference>
<dbReference type="PANTHER" id="PTHR12228:SF0">
    <property type="entry name" value="TATA-BOX BINDING PROTEIN ASSOCIATED FACTOR 7"/>
    <property type="match status" value="1"/>
</dbReference>
<dbReference type="GO" id="GO:0016251">
    <property type="term" value="F:RNA polymerase II general transcription initiation factor activity"/>
    <property type="evidence" value="ECO:0007669"/>
    <property type="project" value="TreeGrafter"/>
</dbReference>
<dbReference type="InterPro" id="IPR037817">
    <property type="entry name" value="TAF7"/>
</dbReference>
<gene>
    <name evidence="8" type="ORF">BOKJ2_LOCUS14073</name>
</gene>
<evidence type="ECO:0000313" key="9">
    <source>
        <dbReference type="Proteomes" id="UP000614601"/>
    </source>
</evidence>
<dbReference type="EMBL" id="CAJFDH010000006">
    <property type="protein sequence ID" value="CAD5230313.1"/>
    <property type="molecule type" value="Genomic_DNA"/>
</dbReference>
<evidence type="ECO:0000256" key="4">
    <source>
        <dbReference type="ARBA" id="ARBA00023163"/>
    </source>
</evidence>
<feature type="region of interest" description="Disordered" evidence="6">
    <location>
        <begin position="1"/>
        <end position="20"/>
    </location>
</feature>
<proteinExistence type="inferred from homology"/>
<feature type="compositionally biased region" description="Low complexity" evidence="6">
    <location>
        <begin position="219"/>
        <end position="231"/>
    </location>
</feature>
<dbReference type="OrthoDB" id="153872at2759"/>
<dbReference type="Proteomes" id="UP000783686">
    <property type="component" value="Unassembled WGS sequence"/>
</dbReference>
<feature type="domain" description="TAFII55 protein conserved region" evidence="7">
    <location>
        <begin position="24"/>
        <end position="188"/>
    </location>
</feature>
<comment type="similarity">
    <text evidence="2">Belongs to the TAF7 family.</text>
</comment>
<evidence type="ECO:0000313" key="8">
    <source>
        <dbReference type="EMBL" id="CAD5230313.1"/>
    </source>
</evidence>
<keyword evidence="5" id="KW-0539">Nucleus</keyword>
<dbReference type="Proteomes" id="UP000614601">
    <property type="component" value="Unassembled WGS sequence"/>
</dbReference>
<dbReference type="Pfam" id="PF04658">
    <property type="entry name" value="TAFII55_N"/>
    <property type="match status" value="1"/>
</dbReference>
<dbReference type="InterPro" id="IPR006751">
    <property type="entry name" value="TAFII55_prot_cons_reg"/>
</dbReference>
<evidence type="ECO:0000259" key="7">
    <source>
        <dbReference type="SMART" id="SM01370"/>
    </source>
</evidence>
<dbReference type="AlphaFoldDB" id="A0A811LTE2"/>
<evidence type="ECO:0000256" key="3">
    <source>
        <dbReference type="ARBA" id="ARBA00023015"/>
    </source>
</evidence>